<evidence type="ECO:0000313" key="2">
    <source>
        <dbReference type="Proteomes" id="UP001232750"/>
    </source>
</evidence>
<evidence type="ECO:0000313" key="1">
    <source>
        <dbReference type="EMBL" id="MDJ1651789.1"/>
    </source>
</evidence>
<dbReference type="InterPro" id="IPR008316">
    <property type="entry name" value="UCP029876"/>
</dbReference>
<dbReference type="Gene3D" id="1.10.1900.10">
    <property type="entry name" value="c-terminal domain of poly(a) binding protein"/>
    <property type="match status" value="1"/>
</dbReference>
<gene>
    <name evidence="1" type="ORF">QNJ86_13340</name>
</gene>
<dbReference type="RefSeq" id="WP_283833141.1">
    <property type="nucleotide sequence ID" value="NZ_JASJEU010000025.1"/>
</dbReference>
<organism evidence="1 2">
    <name type="scientific">Gordonibacter faecis</name>
    <dbReference type="NCBI Taxonomy" id="3047475"/>
    <lineage>
        <taxon>Bacteria</taxon>
        <taxon>Bacillati</taxon>
        <taxon>Actinomycetota</taxon>
        <taxon>Coriobacteriia</taxon>
        <taxon>Eggerthellales</taxon>
        <taxon>Eggerthellaceae</taxon>
        <taxon>Gordonibacter</taxon>
    </lineage>
</organism>
<name>A0ABT7DQG1_9ACTN</name>
<comment type="caution">
    <text evidence="1">The sequence shown here is derived from an EMBL/GenBank/DDBJ whole genome shotgun (WGS) entry which is preliminary data.</text>
</comment>
<dbReference type="SUPFAM" id="SSF158560">
    <property type="entry name" value="BH3980-like"/>
    <property type="match status" value="1"/>
</dbReference>
<dbReference type="Proteomes" id="UP001232750">
    <property type="component" value="Unassembled WGS sequence"/>
</dbReference>
<keyword evidence="2" id="KW-1185">Reference proteome</keyword>
<sequence>MDFRNMIEEKREWRVLQARVKALPRDYQIVYKELQKYLFKVGAENMDASMEALYSIVDLFEEGATTGKPVLEITGPNPATFADALIESAGQ</sequence>
<protein>
    <submittedName>
        <fullName evidence="1">DUF1048 domain-containing protein</fullName>
    </submittedName>
</protein>
<dbReference type="Pfam" id="PF06304">
    <property type="entry name" value="DUF1048"/>
    <property type="match status" value="1"/>
</dbReference>
<accession>A0ABT7DQG1</accession>
<reference evidence="1 2" key="1">
    <citation type="submission" date="2023-05" db="EMBL/GenBank/DDBJ databases">
        <title>Gordonibacter KGMB12511T sp. nov., isolated from faeces of healthy Korean.</title>
        <authorList>
            <person name="Kim H.S."/>
            <person name="Kim J.-S."/>
            <person name="Suh M.K."/>
            <person name="Eom M.K."/>
            <person name="Do H.E."/>
            <person name="Lee J.-S."/>
        </authorList>
    </citation>
    <scope>NUCLEOTIDE SEQUENCE [LARGE SCALE GENOMIC DNA]</scope>
    <source>
        <strain evidence="1 2">KGMB12511</strain>
    </source>
</reference>
<dbReference type="EMBL" id="JASJEU010000025">
    <property type="protein sequence ID" value="MDJ1651789.1"/>
    <property type="molecule type" value="Genomic_DNA"/>
</dbReference>
<proteinExistence type="predicted"/>